<proteinExistence type="predicted"/>
<accession>A0A9W9ZWN9</accession>
<organism evidence="1 2">
    <name type="scientific">Desmophyllum pertusum</name>
    <dbReference type="NCBI Taxonomy" id="174260"/>
    <lineage>
        <taxon>Eukaryota</taxon>
        <taxon>Metazoa</taxon>
        <taxon>Cnidaria</taxon>
        <taxon>Anthozoa</taxon>
        <taxon>Hexacorallia</taxon>
        <taxon>Scleractinia</taxon>
        <taxon>Caryophylliina</taxon>
        <taxon>Caryophylliidae</taxon>
        <taxon>Desmophyllum</taxon>
    </lineage>
</organism>
<comment type="caution">
    <text evidence="1">The sequence shown here is derived from an EMBL/GenBank/DDBJ whole genome shotgun (WGS) entry which is preliminary data.</text>
</comment>
<gene>
    <name evidence="1" type="ORF">OS493_004363</name>
</gene>
<dbReference type="AlphaFoldDB" id="A0A9W9ZWN9"/>
<dbReference type="Proteomes" id="UP001163046">
    <property type="component" value="Unassembled WGS sequence"/>
</dbReference>
<evidence type="ECO:0000313" key="2">
    <source>
        <dbReference type="Proteomes" id="UP001163046"/>
    </source>
</evidence>
<name>A0A9W9ZWN9_9CNID</name>
<reference evidence="1" key="1">
    <citation type="submission" date="2023-01" db="EMBL/GenBank/DDBJ databases">
        <title>Genome assembly of the deep-sea coral Lophelia pertusa.</title>
        <authorList>
            <person name="Herrera S."/>
            <person name="Cordes E."/>
        </authorList>
    </citation>
    <scope>NUCLEOTIDE SEQUENCE</scope>
    <source>
        <strain evidence="1">USNM1676648</strain>
        <tissue evidence="1">Polyp</tissue>
    </source>
</reference>
<protein>
    <submittedName>
        <fullName evidence="1">Uncharacterized protein</fullName>
    </submittedName>
</protein>
<evidence type="ECO:0000313" key="1">
    <source>
        <dbReference type="EMBL" id="KAJ7387369.1"/>
    </source>
</evidence>
<dbReference type="EMBL" id="MU825874">
    <property type="protein sequence ID" value="KAJ7387369.1"/>
    <property type="molecule type" value="Genomic_DNA"/>
</dbReference>
<keyword evidence="2" id="KW-1185">Reference proteome</keyword>
<sequence>MFSAVAHSTKRLVRCRFHLDIRDICAFRKARYSNGIRSDEGPLRLYKSYLEKQVLKPDDSQLKVVCQLQSLFERLKDYDPQLKSNSQLPAPQGLYLHGGWVVVKQC</sequence>